<keyword evidence="10" id="KW-0460">Magnesium</keyword>
<reference evidence="15 16" key="1">
    <citation type="journal article" date="2020" name="Genome Biol. Evol.">
        <title>Comparative Genomics Underlines Multiple Roles of Profftella, an Obligate Symbiont of Psyllids: Providing Toxins, Vitamins, and Carotenoids.</title>
        <authorList>
            <person name="Nakabachi A."/>
            <person name="Piel J."/>
            <person name="Malenovsky I."/>
            <person name="Hirose Y."/>
        </authorList>
    </citation>
    <scope>NUCLEOTIDE SEQUENCE [LARGE SCALE GENOMIC DNA]</scope>
    <source>
        <strain evidence="15 16">Dco</strain>
    </source>
</reference>
<dbReference type="PANTHER" id="PTHR11088">
    <property type="entry name" value="TRNA DIMETHYLALLYLTRANSFERASE"/>
    <property type="match status" value="1"/>
</dbReference>
<comment type="similarity">
    <text evidence="3 14">Belongs to the IPP transferase family.</text>
</comment>
<dbReference type="Gene3D" id="1.10.20.140">
    <property type="match status" value="1"/>
</dbReference>
<comment type="catalytic activity">
    <reaction evidence="11 12">
        <text>adenosine(37) in tRNA + dimethylallyl diphosphate = N(6)-dimethylallyladenosine(37) in tRNA + diphosphate</text>
        <dbReference type="Rhea" id="RHEA:26482"/>
        <dbReference type="Rhea" id="RHEA-COMP:10162"/>
        <dbReference type="Rhea" id="RHEA-COMP:10375"/>
        <dbReference type="ChEBI" id="CHEBI:33019"/>
        <dbReference type="ChEBI" id="CHEBI:57623"/>
        <dbReference type="ChEBI" id="CHEBI:74411"/>
        <dbReference type="ChEBI" id="CHEBI:74415"/>
        <dbReference type="EC" id="2.5.1.75"/>
    </reaction>
</comment>
<evidence type="ECO:0000256" key="10">
    <source>
        <dbReference type="ARBA" id="ARBA00022842"/>
    </source>
</evidence>
<dbReference type="PANTHER" id="PTHR11088:SF60">
    <property type="entry name" value="TRNA DIMETHYLALLYLTRANSFERASE"/>
    <property type="match status" value="1"/>
</dbReference>
<dbReference type="GO" id="GO:0052381">
    <property type="term" value="F:tRNA dimethylallyltransferase activity"/>
    <property type="evidence" value="ECO:0007669"/>
    <property type="project" value="UniProtKB-EC"/>
</dbReference>
<dbReference type="AlphaFoldDB" id="A0A7R6VYY1"/>
<evidence type="ECO:0000256" key="6">
    <source>
        <dbReference type="ARBA" id="ARBA00022679"/>
    </source>
</evidence>
<dbReference type="Proteomes" id="UP000595708">
    <property type="component" value="Chromosome"/>
</dbReference>
<evidence type="ECO:0000313" key="16">
    <source>
        <dbReference type="Proteomes" id="UP000595708"/>
    </source>
</evidence>
<dbReference type="InterPro" id="IPR039657">
    <property type="entry name" value="Dimethylallyltransferase"/>
</dbReference>
<protein>
    <recommendedName>
        <fullName evidence="5 12">tRNA dimethylallyltransferase</fullName>
        <ecNumber evidence="4 12">2.5.1.75</ecNumber>
    </recommendedName>
</protein>
<dbReference type="EMBL" id="AP023215">
    <property type="protein sequence ID" value="BCG49596.1"/>
    <property type="molecule type" value="Genomic_DNA"/>
</dbReference>
<evidence type="ECO:0000313" key="15">
    <source>
        <dbReference type="EMBL" id="BCG49596.1"/>
    </source>
</evidence>
<dbReference type="SUPFAM" id="SSF52540">
    <property type="entry name" value="P-loop containing nucleoside triphosphate hydrolases"/>
    <property type="match status" value="1"/>
</dbReference>
<evidence type="ECO:0000256" key="2">
    <source>
        <dbReference type="ARBA" id="ARBA00003213"/>
    </source>
</evidence>
<name>A0A7R6VYY1_9PROT</name>
<evidence type="ECO:0000256" key="1">
    <source>
        <dbReference type="ARBA" id="ARBA00001946"/>
    </source>
</evidence>
<evidence type="ECO:0000256" key="14">
    <source>
        <dbReference type="RuleBase" id="RU003785"/>
    </source>
</evidence>
<dbReference type="NCBIfam" id="TIGR00174">
    <property type="entry name" value="miaA"/>
    <property type="match status" value="1"/>
</dbReference>
<comment type="cofactor">
    <cofactor evidence="1">
        <name>Mg(2+)</name>
        <dbReference type="ChEBI" id="CHEBI:18420"/>
    </cofactor>
</comment>
<sequence length="198" mass="22532">MKYVKNKPYVVAILGPTASGKSSIALKISKYIPCEIISIDSALVYYDMDIGTNKPSIIERKMTPHHLIDIIEPTKSYSVIQFCEDALFSIKDILKKEKLPLLVGGTMLYFKALRDGINKLPPANLKLRAQFNIDINKFGISVLYDKLKLLDPVTANRLNPQDKQRIQRALEVIEITGKPMSFFLIKIMLHKNYLIVYC</sequence>
<evidence type="ECO:0000256" key="7">
    <source>
        <dbReference type="ARBA" id="ARBA00022694"/>
    </source>
</evidence>
<dbReference type="InterPro" id="IPR027417">
    <property type="entry name" value="P-loop_NTPase"/>
</dbReference>
<dbReference type="Gene3D" id="3.40.50.300">
    <property type="entry name" value="P-loop containing nucleotide triphosphate hydrolases"/>
    <property type="match status" value="1"/>
</dbReference>
<evidence type="ECO:0000256" key="13">
    <source>
        <dbReference type="RuleBase" id="RU003784"/>
    </source>
</evidence>
<proteinExistence type="inferred from homology"/>
<keyword evidence="16" id="KW-1185">Reference proteome</keyword>
<accession>A0A7R6VYY1</accession>
<keyword evidence="9 14" id="KW-0067">ATP-binding</keyword>
<keyword evidence="8 14" id="KW-0547">Nucleotide-binding</keyword>
<evidence type="ECO:0000256" key="9">
    <source>
        <dbReference type="ARBA" id="ARBA00022840"/>
    </source>
</evidence>
<evidence type="ECO:0000256" key="11">
    <source>
        <dbReference type="ARBA" id="ARBA00049563"/>
    </source>
</evidence>
<evidence type="ECO:0000256" key="12">
    <source>
        <dbReference type="RuleBase" id="RU003783"/>
    </source>
</evidence>
<dbReference type="GO" id="GO:0006400">
    <property type="term" value="P:tRNA modification"/>
    <property type="evidence" value="ECO:0007669"/>
    <property type="project" value="TreeGrafter"/>
</dbReference>
<dbReference type="EC" id="2.5.1.75" evidence="4 12"/>
<organism evidence="15 16">
    <name type="scientific">Candidatus Profftella armatura</name>
    <name type="common">Diaphorina cf. continua</name>
    <dbReference type="NCBI Taxonomy" id="2661583"/>
    <lineage>
        <taxon>Bacteria</taxon>
        <taxon>Pseudomonadati</taxon>
        <taxon>Pseudomonadota</taxon>
        <taxon>Betaproteobacteria</taxon>
        <taxon>Candidatus Profftella</taxon>
    </lineage>
</organism>
<keyword evidence="7 12" id="KW-0819">tRNA processing</keyword>
<evidence type="ECO:0000256" key="5">
    <source>
        <dbReference type="ARBA" id="ARBA00017477"/>
    </source>
</evidence>
<evidence type="ECO:0000256" key="8">
    <source>
        <dbReference type="ARBA" id="ARBA00022741"/>
    </source>
</evidence>
<dbReference type="GO" id="GO:0005524">
    <property type="term" value="F:ATP binding"/>
    <property type="evidence" value="ECO:0007669"/>
    <property type="project" value="UniProtKB-KW"/>
</dbReference>
<gene>
    <name evidence="15" type="primary">miaAn</name>
    <name evidence="15" type="ORF">PADco_1760</name>
</gene>
<keyword evidence="6 14" id="KW-0808">Transferase</keyword>
<comment type="function">
    <text evidence="2 13">Catalyzes the transfer of a dimethylallyl group onto the adenine at position 37 in tRNAs that read codons beginning with uridine, leading to the formation of N6-(dimethylallyl)adenosine (i(6)A).</text>
</comment>
<dbReference type="KEGG" id="parm:PADco_1760"/>
<evidence type="ECO:0000256" key="3">
    <source>
        <dbReference type="ARBA" id="ARBA00005842"/>
    </source>
</evidence>
<dbReference type="Pfam" id="PF01715">
    <property type="entry name" value="IPPT"/>
    <property type="match status" value="1"/>
</dbReference>
<evidence type="ECO:0000256" key="4">
    <source>
        <dbReference type="ARBA" id="ARBA00012665"/>
    </source>
</evidence>
<dbReference type="InterPro" id="IPR018022">
    <property type="entry name" value="IPT"/>
</dbReference>
<dbReference type="RefSeq" id="WP_320412643.1">
    <property type="nucleotide sequence ID" value="NZ_AP023215.1"/>
</dbReference>